<proteinExistence type="predicted"/>
<dbReference type="PATRIC" id="fig|65700.7.peg.5876"/>
<dbReference type="EMBL" id="JXNU01000004">
    <property type="protein sequence ID" value="KKF34380.1"/>
    <property type="molecule type" value="Genomic_DNA"/>
</dbReference>
<dbReference type="NCBIfam" id="NF002975">
    <property type="entry name" value="PRK03661.1"/>
    <property type="match status" value="1"/>
</dbReference>
<keyword evidence="2" id="KW-0378">Hydrolase</keyword>
<dbReference type="Proteomes" id="UP000033924">
    <property type="component" value="Unassembled WGS sequence"/>
</dbReference>
<dbReference type="Proteomes" id="UP000264980">
    <property type="component" value="Chromosome"/>
</dbReference>
<name>A0A0M2K4Q9_9GAMM</name>
<gene>
    <name evidence="2" type="ORF">AV903_03000</name>
    <name evidence="3" type="ORF">SY86_23675</name>
</gene>
<evidence type="ECO:0000313" key="3">
    <source>
        <dbReference type="EMBL" id="KKF34380.1"/>
    </source>
</evidence>
<dbReference type="RefSeq" id="WP_016193113.1">
    <property type="nucleotide sequence ID" value="NZ_CP013970.1"/>
</dbReference>
<dbReference type="Gene3D" id="3.90.950.20">
    <property type="entry name" value="CinA-like"/>
    <property type="match status" value="1"/>
</dbReference>
<dbReference type="EC" id="3.5.1.42" evidence="2"/>
<reference evidence="3 4" key="1">
    <citation type="submission" date="2015-01" db="EMBL/GenBank/DDBJ databases">
        <title>Erwinia tracheiphila.</title>
        <authorList>
            <person name="Shapiro L.R."/>
        </authorList>
    </citation>
    <scope>NUCLEOTIDE SEQUENCE [LARGE SCALE GENOMIC DNA]</scope>
    <source>
        <strain evidence="3 4">BuffGH</strain>
    </source>
</reference>
<organism evidence="3 4">
    <name type="scientific">Erwinia tracheiphila</name>
    <dbReference type="NCBI Taxonomy" id="65700"/>
    <lineage>
        <taxon>Bacteria</taxon>
        <taxon>Pseudomonadati</taxon>
        <taxon>Pseudomonadota</taxon>
        <taxon>Gammaproteobacteria</taxon>
        <taxon>Enterobacterales</taxon>
        <taxon>Erwiniaceae</taxon>
        <taxon>Erwinia</taxon>
    </lineage>
</organism>
<keyword evidence="4" id="KW-1185">Reference proteome</keyword>
<dbReference type="STRING" id="65700.SY86_23675"/>
<dbReference type="GO" id="GO:0019159">
    <property type="term" value="F:nicotinamide-nucleotide amidase activity"/>
    <property type="evidence" value="ECO:0007669"/>
    <property type="project" value="UniProtKB-EC"/>
</dbReference>
<dbReference type="InterPro" id="IPR036653">
    <property type="entry name" value="CinA-like_C"/>
</dbReference>
<dbReference type="NCBIfam" id="TIGR00199">
    <property type="entry name" value="PncC_domain"/>
    <property type="match status" value="1"/>
</dbReference>
<reference evidence="2 5" key="2">
    <citation type="submission" date="2016-01" db="EMBL/GenBank/DDBJ databases">
        <authorList>
            <person name="Oliw E.H."/>
        </authorList>
    </citation>
    <scope>NUCLEOTIDE SEQUENCE [LARGE SCALE GENOMIC DNA]</scope>
    <source>
        <strain evidence="2 5">MDcuke</strain>
    </source>
</reference>
<feature type="domain" description="CinA C-terminal" evidence="1">
    <location>
        <begin position="7"/>
        <end position="159"/>
    </location>
</feature>
<evidence type="ECO:0000313" key="2">
    <source>
        <dbReference type="EMBL" id="AXF75300.1"/>
    </source>
</evidence>
<dbReference type="AlphaFoldDB" id="A0A0M2K4Q9"/>
<dbReference type="SUPFAM" id="SSF142433">
    <property type="entry name" value="CinA-like"/>
    <property type="match status" value="1"/>
</dbReference>
<dbReference type="Pfam" id="PF02464">
    <property type="entry name" value="CinA"/>
    <property type="match status" value="1"/>
</dbReference>
<protein>
    <submittedName>
        <fullName evidence="2">Nicotinamide-nucleotide amidase</fullName>
        <ecNumber evidence="2">3.5.1.42</ecNumber>
    </submittedName>
</protein>
<sequence length="164" mass="17707">MTDDDLNKLSSEIGQRLQSLKATMTTAESCTGGWIAKVITDIPGSSCWFERGFVTYSNQSKQEMVGVTPDSLTQYGAVSEQVVREMAEGARAAAGADFSISVSGIAGPDGGSEEKPVGTVWFGFAAANQETLTQRQVFSGDREAVRRQATAWGLLTLYRHFLKK</sequence>
<evidence type="ECO:0000259" key="1">
    <source>
        <dbReference type="Pfam" id="PF02464"/>
    </source>
</evidence>
<evidence type="ECO:0000313" key="5">
    <source>
        <dbReference type="Proteomes" id="UP000264980"/>
    </source>
</evidence>
<accession>A0A0M2K4Q9</accession>
<evidence type="ECO:0000313" key="4">
    <source>
        <dbReference type="Proteomes" id="UP000033924"/>
    </source>
</evidence>
<dbReference type="InterPro" id="IPR008136">
    <property type="entry name" value="CinA_C"/>
</dbReference>
<dbReference type="EMBL" id="CP013970">
    <property type="protein sequence ID" value="AXF75300.1"/>
    <property type="molecule type" value="Genomic_DNA"/>
</dbReference>